<dbReference type="AlphaFoldDB" id="A0A1S3I9P4"/>
<dbReference type="GO" id="GO:0005886">
    <property type="term" value="C:plasma membrane"/>
    <property type="evidence" value="ECO:0007669"/>
    <property type="project" value="UniProtKB-SubCell"/>
</dbReference>
<dbReference type="Gene3D" id="2.70.170.10">
    <property type="entry name" value="Neurotransmitter-gated ion-channel ligand-binding domain"/>
    <property type="match status" value="1"/>
</dbReference>
<evidence type="ECO:0000313" key="15">
    <source>
        <dbReference type="Proteomes" id="UP000085678"/>
    </source>
</evidence>
<accession>A0A1S3I9P4</accession>
<keyword evidence="8" id="KW-0406">Ion transport</keyword>
<dbReference type="PRINTS" id="PR00252">
    <property type="entry name" value="NRIONCHANNEL"/>
</dbReference>
<evidence type="ECO:0000259" key="14">
    <source>
        <dbReference type="Pfam" id="PF02932"/>
    </source>
</evidence>
<dbReference type="InterPro" id="IPR038050">
    <property type="entry name" value="Neuro_actylchol_rec"/>
</dbReference>
<dbReference type="PANTHER" id="PTHR18945">
    <property type="entry name" value="NEUROTRANSMITTER GATED ION CHANNEL"/>
    <property type="match status" value="1"/>
</dbReference>
<evidence type="ECO:0000256" key="3">
    <source>
        <dbReference type="ARBA" id="ARBA00022448"/>
    </source>
</evidence>
<keyword evidence="16" id="KW-0675">Receptor</keyword>
<evidence type="ECO:0000256" key="10">
    <source>
        <dbReference type="ARBA" id="ARBA00023303"/>
    </source>
</evidence>
<feature type="domain" description="Neurotransmitter-gated ion-channel ligand-binding" evidence="13">
    <location>
        <begin position="9"/>
        <end position="206"/>
    </location>
</feature>
<keyword evidence="6" id="KW-0732">Signal</keyword>
<comment type="subcellular location">
    <subcellularLocation>
        <location evidence="2">Cell membrane</location>
    </subcellularLocation>
    <subcellularLocation>
        <location evidence="1">Membrane</location>
        <topology evidence="1">Multi-pass membrane protein</topology>
    </subcellularLocation>
</comment>
<evidence type="ECO:0000256" key="11">
    <source>
        <dbReference type="SAM" id="MobiDB-lite"/>
    </source>
</evidence>
<evidence type="ECO:0000256" key="1">
    <source>
        <dbReference type="ARBA" id="ARBA00004141"/>
    </source>
</evidence>
<evidence type="ECO:0000256" key="6">
    <source>
        <dbReference type="ARBA" id="ARBA00022729"/>
    </source>
</evidence>
<keyword evidence="7 12" id="KW-1133">Transmembrane helix</keyword>
<feature type="region of interest" description="Disordered" evidence="11">
    <location>
        <begin position="303"/>
        <end position="344"/>
    </location>
</feature>
<dbReference type="InterPro" id="IPR036734">
    <property type="entry name" value="Neur_chan_lig-bd_sf"/>
</dbReference>
<feature type="transmembrane region" description="Helical" evidence="12">
    <location>
        <begin position="273"/>
        <end position="296"/>
    </location>
</feature>
<dbReference type="Gene3D" id="1.20.58.390">
    <property type="entry name" value="Neurotransmitter-gated ion-channel transmembrane domain"/>
    <property type="match status" value="1"/>
</dbReference>
<evidence type="ECO:0000256" key="2">
    <source>
        <dbReference type="ARBA" id="ARBA00004236"/>
    </source>
</evidence>
<dbReference type="InterPro" id="IPR006028">
    <property type="entry name" value="GABAA/Glycine_rcpt"/>
</dbReference>
<gene>
    <name evidence="16" type="primary">LOC106162020</name>
</gene>
<name>A0A1S3I9P4_LINAN</name>
<evidence type="ECO:0000259" key="13">
    <source>
        <dbReference type="Pfam" id="PF02931"/>
    </source>
</evidence>
<dbReference type="RefSeq" id="XP_013394576.1">
    <property type="nucleotide sequence ID" value="XM_013539122.1"/>
</dbReference>
<feature type="transmembrane region" description="Helical" evidence="12">
    <location>
        <begin position="354"/>
        <end position="373"/>
    </location>
</feature>
<keyword evidence="3" id="KW-0813">Transport</keyword>
<dbReference type="CDD" id="cd19049">
    <property type="entry name" value="LGIC_TM_anion"/>
    <property type="match status" value="1"/>
</dbReference>
<evidence type="ECO:0000256" key="5">
    <source>
        <dbReference type="ARBA" id="ARBA00022692"/>
    </source>
</evidence>
<evidence type="ECO:0000256" key="9">
    <source>
        <dbReference type="ARBA" id="ARBA00023136"/>
    </source>
</evidence>
<dbReference type="SUPFAM" id="SSF90112">
    <property type="entry name" value="Neurotransmitter-gated ion-channel transmembrane pore"/>
    <property type="match status" value="1"/>
</dbReference>
<organism evidence="15 16">
    <name type="scientific">Lingula anatina</name>
    <name type="common">Brachiopod</name>
    <name type="synonym">Lingula unguis</name>
    <dbReference type="NCBI Taxonomy" id="7574"/>
    <lineage>
        <taxon>Eukaryota</taxon>
        <taxon>Metazoa</taxon>
        <taxon>Spiralia</taxon>
        <taxon>Lophotrochozoa</taxon>
        <taxon>Brachiopoda</taxon>
        <taxon>Linguliformea</taxon>
        <taxon>Lingulata</taxon>
        <taxon>Lingulida</taxon>
        <taxon>Linguloidea</taxon>
        <taxon>Lingulidae</taxon>
        <taxon>Lingula</taxon>
    </lineage>
</organism>
<feature type="transmembrane region" description="Helical" evidence="12">
    <location>
        <begin position="239"/>
        <end position="258"/>
    </location>
</feature>
<dbReference type="SUPFAM" id="SSF63712">
    <property type="entry name" value="Nicotinic receptor ligand binding domain-like"/>
    <property type="match status" value="1"/>
</dbReference>
<feature type="domain" description="Neurotransmitter-gated ion-channel transmembrane" evidence="14">
    <location>
        <begin position="215"/>
        <end position="320"/>
    </location>
</feature>
<evidence type="ECO:0000256" key="12">
    <source>
        <dbReference type="SAM" id="Phobius"/>
    </source>
</evidence>
<evidence type="ECO:0000256" key="7">
    <source>
        <dbReference type="ARBA" id="ARBA00022989"/>
    </source>
</evidence>
<evidence type="ECO:0000256" key="8">
    <source>
        <dbReference type="ARBA" id="ARBA00023065"/>
    </source>
</evidence>
<reference evidence="16" key="1">
    <citation type="submission" date="2025-08" db="UniProtKB">
        <authorList>
            <consortium name="RefSeq"/>
        </authorList>
    </citation>
    <scope>IDENTIFICATION</scope>
    <source>
        <tissue evidence="16">Gonads</tissue>
    </source>
</reference>
<dbReference type="GO" id="GO:0004888">
    <property type="term" value="F:transmembrane signaling receptor activity"/>
    <property type="evidence" value="ECO:0007669"/>
    <property type="project" value="InterPro"/>
</dbReference>
<dbReference type="InterPro" id="IPR006029">
    <property type="entry name" value="Neurotrans-gated_channel_TM"/>
</dbReference>
<dbReference type="Pfam" id="PF02932">
    <property type="entry name" value="Neur_chan_memb"/>
    <property type="match status" value="1"/>
</dbReference>
<dbReference type="InterPro" id="IPR036719">
    <property type="entry name" value="Neuro-gated_channel_TM_sf"/>
</dbReference>
<dbReference type="OrthoDB" id="407674at2759"/>
<keyword evidence="15" id="KW-1185">Reference proteome</keyword>
<sequence>MQHILTCMDYDKRIRPHFNEGRPTVVDVDISLNDMSPINDITMDFSVDFFLRQRWEEPRLAYNTSSNTNMITLSYEQVHFFWVPDSYLTKEKMAFLHTVSVPNMLLRISPQGAVLFSQRIAATVKCKLKYSKYPMDSQTCRIQLESFAHTRDEIVLRWFGESVEYSTELSDGIPNFDITKVSAGNCTSIYSTGSYSCLYVDIYLKRNLLSYMLHMYIPTTLVVLMSFVSCWLDPTAVPARTSLSIASLLVITMQAITYQERTPMVSYIRALDVWLLMCIIFVVASALEFATVNTMLERDKRKLAKRQGREARRNRHTSKKTNQENVELDDTSDTDVSVPKRTRTPGKRARQIDIVARFVTILGFLAFIILYWMSYVDS</sequence>
<keyword evidence="10" id="KW-0407">Ion channel</keyword>
<proteinExistence type="predicted"/>
<evidence type="ECO:0000313" key="16">
    <source>
        <dbReference type="RefSeq" id="XP_013394576.1"/>
    </source>
</evidence>
<dbReference type="STRING" id="7574.A0A1S3I9P4"/>
<dbReference type="GeneID" id="106162020"/>
<dbReference type="NCBIfam" id="TIGR00860">
    <property type="entry name" value="LIC"/>
    <property type="match status" value="1"/>
</dbReference>
<feature type="compositionally biased region" description="Basic residues" evidence="11">
    <location>
        <begin position="303"/>
        <end position="319"/>
    </location>
</feature>
<keyword evidence="9 12" id="KW-0472">Membrane</keyword>
<dbReference type="InterPro" id="IPR006201">
    <property type="entry name" value="Neur_channel"/>
</dbReference>
<dbReference type="InterPro" id="IPR006202">
    <property type="entry name" value="Neur_chan_lig-bd"/>
</dbReference>
<evidence type="ECO:0000256" key="4">
    <source>
        <dbReference type="ARBA" id="ARBA00022475"/>
    </source>
</evidence>
<keyword evidence="5 12" id="KW-0812">Transmembrane</keyword>
<dbReference type="GO" id="GO:0005230">
    <property type="term" value="F:extracellular ligand-gated monoatomic ion channel activity"/>
    <property type="evidence" value="ECO:0007669"/>
    <property type="project" value="InterPro"/>
</dbReference>
<dbReference type="Proteomes" id="UP000085678">
    <property type="component" value="Unplaced"/>
</dbReference>
<dbReference type="PRINTS" id="PR00253">
    <property type="entry name" value="GABAARECEPTR"/>
</dbReference>
<dbReference type="FunFam" id="2.70.170.10:FF:000045">
    <property type="entry name" value="Predicted protein"/>
    <property type="match status" value="1"/>
</dbReference>
<feature type="transmembrane region" description="Helical" evidence="12">
    <location>
        <begin position="211"/>
        <end position="232"/>
    </location>
</feature>
<dbReference type="KEGG" id="lak:106162020"/>
<dbReference type="Pfam" id="PF02931">
    <property type="entry name" value="Neur_chan_LBD"/>
    <property type="match status" value="1"/>
</dbReference>
<keyword evidence="4" id="KW-1003">Cell membrane</keyword>
<protein>
    <submittedName>
        <fullName evidence="16">Glycine receptor subunit alpha-2</fullName>
    </submittedName>
</protein>
<dbReference type="InParanoid" id="A0A1S3I9P4"/>